<dbReference type="RefSeq" id="WP_073137173.1">
    <property type="nucleotide sequence ID" value="NZ_FQZF01000022.1"/>
</dbReference>
<keyword evidence="4" id="KW-1185">Reference proteome</keyword>
<dbReference type="Pfam" id="PF00497">
    <property type="entry name" value="SBP_bac_3"/>
    <property type="match status" value="1"/>
</dbReference>
<evidence type="ECO:0000256" key="1">
    <source>
        <dbReference type="ARBA" id="ARBA00022729"/>
    </source>
</evidence>
<keyword evidence="1" id="KW-0732">Signal</keyword>
<name>A0A1M6MM57_9PROT</name>
<dbReference type="Gene3D" id="3.40.190.10">
    <property type="entry name" value="Periplasmic binding protein-like II"/>
    <property type="match status" value="2"/>
</dbReference>
<organism evidence="3 4">
    <name type="scientific">Muricoccus roseus</name>
    <dbReference type="NCBI Taxonomy" id="198092"/>
    <lineage>
        <taxon>Bacteria</taxon>
        <taxon>Pseudomonadati</taxon>
        <taxon>Pseudomonadota</taxon>
        <taxon>Alphaproteobacteria</taxon>
        <taxon>Acetobacterales</taxon>
        <taxon>Roseomonadaceae</taxon>
        <taxon>Muricoccus</taxon>
    </lineage>
</organism>
<evidence type="ECO:0000259" key="2">
    <source>
        <dbReference type="SMART" id="SM00062"/>
    </source>
</evidence>
<dbReference type="PANTHER" id="PTHR35936">
    <property type="entry name" value="MEMBRANE-BOUND LYTIC MUREIN TRANSGLYCOSYLASE F"/>
    <property type="match status" value="1"/>
</dbReference>
<evidence type="ECO:0000313" key="3">
    <source>
        <dbReference type="EMBL" id="SHJ84561.1"/>
    </source>
</evidence>
<dbReference type="Proteomes" id="UP000184387">
    <property type="component" value="Unassembled WGS sequence"/>
</dbReference>
<reference evidence="3 4" key="1">
    <citation type="submission" date="2016-11" db="EMBL/GenBank/DDBJ databases">
        <authorList>
            <person name="Jaros S."/>
            <person name="Januszkiewicz K."/>
            <person name="Wedrychowicz H."/>
        </authorList>
    </citation>
    <scope>NUCLEOTIDE SEQUENCE [LARGE SCALE GENOMIC DNA]</scope>
    <source>
        <strain evidence="3 4">DSM 14916</strain>
    </source>
</reference>
<dbReference type="EMBL" id="FQZF01000022">
    <property type="protein sequence ID" value="SHJ84561.1"/>
    <property type="molecule type" value="Genomic_DNA"/>
</dbReference>
<proteinExistence type="predicted"/>
<sequence length="255" mass="27361">MAQNVASPGRTAPVVTPDRSATVRARRELLVCTAPDLPSISWRNHRNGELEGLDADIAHALAARLSVRPVFVETAPGGVIDMVERGACDLGMGGLGVSPARAARVAFTTPFLAGPLAAITQRARSRVAGWTGLDREGVVVAVLAGSVAEEVMRQHARQAEILPVRPPMVPEQEISAGRADVFVTDYADSRRLREDDTWQVAHAPRSLGHTLYAYAVPRGDPAWLAEVNGFLAQVKADGTLPRAAQRWGLREMVVN</sequence>
<evidence type="ECO:0000313" key="4">
    <source>
        <dbReference type="Proteomes" id="UP000184387"/>
    </source>
</evidence>
<dbReference type="PANTHER" id="PTHR35936:SF17">
    <property type="entry name" value="ARGININE-BINDING EXTRACELLULAR PROTEIN ARTP"/>
    <property type="match status" value="1"/>
</dbReference>
<protein>
    <submittedName>
        <fullName evidence="3">ABC-type amino acid transport substrate-binding protein</fullName>
    </submittedName>
</protein>
<dbReference type="CDD" id="cd13530">
    <property type="entry name" value="PBP2_peptides_like"/>
    <property type="match status" value="1"/>
</dbReference>
<dbReference type="InterPro" id="IPR001638">
    <property type="entry name" value="Solute-binding_3/MltF_N"/>
</dbReference>
<dbReference type="AlphaFoldDB" id="A0A1M6MM57"/>
<dbReference type="SUPFAM" id="SSF53850">
    <property type="entry name" value="Periplasmic binding protein-like II"/>
    <property type="match status" value="1"/>
</dbReference>
<dbReference type="SMART" id="SM00062">
    <property type="entry name" value="PBPb"/>
    <property type="match status" value="1"/>
</dbReference>
<gene>
    <name evidence="3" type="ORF">SAMN02745194_03527</name>
</gene>
<accession>A0A1M6MM57</accession>
<dbReference type="STRING" id="198092.SAMN02745194_03527"/>
<feature type="domain" description="Solute-binding protein family 3/N-terminal" evidence="2">
    <location>
        <begin position="28"/>
        <end position="251"/>
    </location>
</feature>